<evidence type="ECO:0000256" key="1">
    <source>
        <dbReference type="SAM" id="MobiDB-lite"/>
    </source>
</evidence>
<feature type="region of interest" description="Disordered" evidence="1">
    <location>
        <begin position="26"/>
        <end position="48"/>
    </location>
</feature>
<evidence type="ECO:0000313" key="2">
    <source>
        <dbReference type="EMBL" id="KEQ35318.1"/>
    </source>
</evidence>
<feature type="region of interest" description="Disordered" evidence="1">
    <location>
        <begin position="1"/>
        <end position="20"/>
    </location>
</feature>
<evidence type="ECO:0000313" key="3">
    <source>
        <dbReference type="Proteomes" id="UP000028090"/>
    </source>
</evidence>
<protein>
    <submittedName>
        <fullName evidence="2">Uncharacterized protein</fullName>
    </submittedName>
</protein>
<gene>
    <name evidence="2" type="ORF">SK629_0826</name>
</gene>
<dbReference type="AlphaFoldDB" id="A0A081PX95"/>
<organism evidence="2 3">
    <name type="scientific">Streptococcus mitis</name>
    <dbReference type="NCBI Taxonomy" id="28037"/>
    <lineage>
        <taxon>Bacteria</taxon>
        <taxon>Bacillati</taxon>
        <taxon>Bacillota</taxon>
        <taxon>Bacilli</taxon>
        <taxon>Lactobacillales</taxon>
        <taxon>Streptococcaceae</taxon>
        <taxon>Streptococcus</taxon>
        <taxon>Streptococcus mitis group</taxon>
    </lineage>
</organism>
<dbReference type="EMBL" id="JPFU01000012">
    <property type="protein sequence ID" value="KEQ35318.1"/>
    <property type="molecule type" value="Genomic_DNA"/>
</dbReference>
<feature type="compositionally biased region" description="Basic residues" evidence="1">
    <location>
        <begin position="37"/>
        <end position="48"/>
    </location>
</feature>
<dbReference type="RefSeq" id="WP_200872335.1">
    <property type="nucleotide sequence ID" value="NZ_JPFU01000012.1"/>
</dbReference>
<name>A0A081PX95_STRMT</name>
<dbReference type="Proteomes" id="UP000028090">
    <property type="component" value="Unassembled WGS sequence"/>
</dbReference>
<accession>A0A081PX95</accession>
<comment type="caution">
    <text evidence="2">The sequence shown here is derived from an EMBL/GenBank/DDBJ whole genome shotgun (WGS) entry which is preliminary data.</text>
</comment>
<proteinExistence type="predicted"/>
<sequence length="48" mass="5761">MARYSIHPADNKGHYHDVKVYKNRGRTLAQIKEEKRLKKLRKKRRKGG</sequence>
<reference evidence="2 3" key="1">
    <citation type="submission" date="2014-05" db="EMBL/GenBank/DDBJ databases">
        <authorList>
            <person name="Daugherty S.C."/>
            <person name="Tallon L.J."/>
            <person name="Sadzewicz L."/>
            <person name="Kilian M."/>
            <person name="Tettelin H."/>
        </authorList>
    </citation>
    <scope>NUCLEOTIDE SEQUENCE [LARGE SCALE GENOMIC DNA]</scope>
    <source>
        <strain evidence="2 3">SK629</strain>
    </source>
</reference>
<dbReference type="PATRIC" id="fig|28037.95.peg.762"/>
<feature type="compositionally biased region" description="Basic and acidic residues" evidence="1">
    <location>
        <begin position="9"/>
        <end position="20"/>
    </location>
</feature>